<dbReference type="AlphaFoldDB" id="A0A412N3W4"/>
<evidence type="ECO:0008006" key="3">
    <source>
        <dbReference type="Google" id="ProtNLM"/>
    </source>
</evidence>
<organism evidence="1 2">
    <name type="scientific">Bacteroides clarus</name>
    <dbReference type="NCBI Taxonomy" id="626929"/>
    <lineage>
        <taxon>Bacteria</taxon>
        <taxon>Pseudomonadati</taxon>
        <taxon>Bacteroidota</taxon>
        <taxon>Bacteroidia</taxon>
        <taxon>Bacteroidales</taxon>
        <taxon>Bacteroidaceae</taxon>
        <taxon>Bacteroides</taxon>
    </lineage>
</organism>
<evidence type="ECO:0000313" key="2">
    <source>
        <dbReference type="Proteomes" id="UP000285159"/>
    </source>
</evidence>
<accession>A0A412N3W4</accession>
<comment type="caution">
    <text evidence="1">The sequence shown here is derived from an EMBL/GenBank/DDBJ whole genome shotgun (WGS) entry which is preliminary data.</text>
</comment>
<dbReference type="EMBL" id="QRWP01000008">
    <property type="protein sequence ID" value="RGT32370.1"/>
    <property type="molecule type" value="Genomic_DNA"/>
</dbReference>
<gene>
    <name evidence="1" type="ORF">DWX38_10955</name>
</gene>
<protein>
    <recommendedName>
        <fullName evidence="3">Apea-like HEPN domain-containing protein</fullName>
    </recommendedName>
</protein>
<dbReference type="Proteomes" id="UP000285159">
    <property type="component" value="Unassembled WGS sequence"/>
</dbReference>
<proteinExistence type="predicted"/>
<name>A0A412N3W4_9BACE</name>
<reference evidence="1 2" key="1">
    <citation type="submission" date="2018-08" db="EMBL/GenBank/DDBJ databases">
        <title>A genome reference for cultivated species of the human gut microbiota.</title>
        <authorList>
            <person name="Zou Y."/>
            <person name="Xue W."/>
            <person name="Luo G."/>
        </authorList>
    </citation>
    <scope>NUCLEOTIDE SEQUENCE [LARGE SCALE GENOMIC DNA]</scope>
    <source>
        <strain evidence="1 2">AF19-1AC</strain>
    </source>
</reference>
<sequence length="347" mass="41814">MEYKSDIHSFLILNAEYDEIIEIPYILRDNDQNGNVFNEKIKNYGYKIFHKQNFQENDIFQIHESSIDRRIGWLMPISSIISKSHDFADNPHYCRYAFIAYQLLISYEISDEELYTKEFDTLINEKFIEDDAVIFIYDYTLTKDVGDFKVENYYASFYMYGYYLKSGYLNPYCLSSPQNGKIKIKRTSDIIVNKDYLDKYFNQLCFEENPFVKFHLLYQIIELLIEDILIYSLEYTIYKFKNKKIYTRSLREQISKVEAEKDRIILLSNWCNVASDKYSDLHNLCNTFLQNKGRDPIDFPQSLYAFRNFIVHDFRYMTEDKNIVSDVNYLFEQYILYLLLGYKHMDI</sequence>
<evidence type="ECO:0000313" key="1">
    <source>
        <dbReference type="EMBL" id="RGT32370.1"/>
    </source>
</evidence>